<reference evidence="2 3" key="1">
    <citation type="submission" date="2017-04" db="EMBL/GenBank/DDBJ databases">
        <title>Comparative genome analysis of Subtercola boreus.</title>
        <authorList>
            <person name="Cho Y.-J."/>
            <person name="Cho A."/>
            <person name="Kim O.-S."/>
            <person name="Lee J.-I."/>
        </authorList>
    </citation>
    <scope>NUCLEOTIDE SEQUENCE [LARGE SCALE GENOMIC DNA]</scope>
    <source>
        <strain evidence="2 3">P27479</strain>
    </source>
</reference>
<dbReference type="AlphaFoldDB" id="A0A3E0VUI1"/>
<comment type="caution">
    <text evidence="2">The sequence shown here is derived from an EMBL/GenBank/DDBJ whole genome shotgun (WGS) entry which is preliminary data.</text>
</comment>
<keyword evidence="1" id="KW-0812">Transmembrane</keyword>
<evidence type="ECO:0000313" key="3">
    <source>
        <dbReference type="Proteomes" id="UP000256541"/>
    </source>
</evidence>
<feature type="transmembrane region" description="Helical" evidence="1">
    <location>
        <begin position="82"/>
        <end position="112"/>
    </location>
</feature>
<keyword evidence="1" id="KW-0472">Membrane</keyword>
<evidence type="ECO:0000256" key="1">
    <source>
        <dbReference type="SAM" id="Phobius"/>
    </source>
</evidence>
<accession>A0A3E0VUI1</accession>
<feature type="transmembrane region" description="Helical" evidence="1">
    <location>
        <begin position="48"/>
        <end position="70"/>
    </location>
</feature>
<dbReference type="EMBL" id="NBXB01000041">
    <property type="protein sequence ID" value="RFA12497.1"/>
    <property type="molecule type" value="Genomic_DNA"/>
</dbReference>
<keyword evidence="1" id="KW-1133">Transmembrane helix</keyword>
<sequence length="113" mass="11106">MPPGLNRRAAYGLRLCRKGTAIFLLVIVVLLSASVALPAGLFLPIGMLVGLACALAVAALLGVASMVLGVQAVRLAERLGGLGAAINAVVSGVFTLGLAAAALVAALGAFAAR</sequence>
<proteinExistence type="predicted"/>
<organism evidence="2 3">
    <name type="scientific">Subtercola boreus</name>
    <dbReference type="NCBI Taxonomy" id="120213"/>
    <lineage>
        <taxon>Bacteria</taxon>
        <taxon>Bacillati</taxon>
        <taxon>Actinomycetota</taxon>
        <taxon>Actinomycetes</taxon>
        <taxon>Micrococcales</taxon>
        <taxon>Microbacteriaceae</taxon>
        <taxon>Subtercola</taxon>
    </lineage>
</organism>
<feature type="transmembrane region" description="Helical" evidence="1">
    <location>
        <begin position="21"/>
        <end position="42"/>
    </location>
</feature>
<name>A0A3E0VUI1_9MICO</name>
<gene>
    <name evidence="2" type="ORF">B7R22_15365</name>
</gene>
<evidence type="ECO:0000313" key="2">
    <source>
        <dbReference type="EMBL" id="RFA12497.1"/>
    </source>
</evidence>
<dbReference type="Proteomes" id="UP000256541">
    <property type="component" value="Unassembled WGS sequence"/>
</dbReference>
<protein>
    <submittedName>
        <fullName evidence="2">Uncharacterized protein</fullName>
    </submittedName>
</protein>